<protein>
    <submittedName>
        <fullName evidence="1">DUF4351 domain-containing protein</fullName>
    </submittedName>
</protein>
<sequence length="311" mass="35259">MTRFIHDQFAKDYLEELLKPYGKVEAPSHVSGEVREIDVLFTPFPEQKADIASLGLLGKLATTLAIFEPFRNPASTEEICDCLLKSLEVRGALKREAKRNVTKIAESNFPKLWILTPTASKKLLSGFHGTLESDSLPGIYYLPESFRAAIIVIHQLPPIPETLWLRLLGRGTVQKRAIDELAALPSNQPYVKITLELLYNLQQNLRINQSPEIETEDRELIMRLAPLYQQERELARQEGLQQGLQQGEQRGLQQGEQLLIIRQLNRRIGTMDLSLIQQVQKLPVAQLEELGEALLDFTSVTDLQTWLQSVS</sequence>
<name>A0ACC5Q4U6_DOLFA</name>
<keyword evidence="2" id="KW-1185">Reference proteome</keyword>
<dbReference type="EMBL" id="JADEWF010000039">
    <property type="protein sequence ID" value="MBE9219598.1"/>
    <property type="molecule type" value="Genomic_DNA"/>
</dbReference>
<reference evidence="1" key="1">
    <citation type="submission" date="2020-10" db="EMBL/GenBank/DDBJ databases">
        <authorList>
            <person name="Castelo-Branco R."/>
            <person name="Eusebio N."/>
            <person name="Adriana R."/>
            <person name="Vieira A."/>
            <person name="Brugerolle De Fraissinette N."/>
            <person name="Rezende De Castro R."/>
            <person name="Schneider M.P."/>
            <person name="Vasconcelos V."/>
            <person name="Leao P.N."/>
        </authorList>
    </citation>
    <scope>NUCLEOTIDE SEQUENCE</scope>
    <source>
        <strain evidence="1">LEGE 04289</strain>
    </source>
</reference>
<dbReference type="Proteomes" id="UP000597867">
    <property type="component" value="Unassembled WGS sequence"/>
</dbReference>
<accession>A0ACC5Q4U6</accession>
<comment type="caution">
    <text evidence="1">The sequence shown here is derived from an EMBL/GenBank/DDBJ whole genome shotgun (WGS) entry which is preliminary data.</text>
</comment>
<gene>
    <name evidence="1" type="ORF">IQ222_12520</name>
</gene>
<proteinExistence type="predicted"/>
<evidence type="ECO:0000313" key="1">
    <source>
        <dbReference type="EMBL" id="MBE9219598.1"/>
    </source>
</evidence>
<organism evidence="1 2">
    <name type="scientific">Dolichospermum flos-aquae LEGE 04289</name>
    <dbReference type="NCBI Taxonomy" id="1828708"/>
    <lineage>
        <taxon>Bacteria</taxon>
        <taxon>Bacillati</taxon>
        <taxon>Cyanobacteriota</taxon>
        <taxon>Cyanophyceae</taxon>
        <taxon>Nostocales</taxon>
        <taxon>Aphanizomenonaceae</taxon>
        <taxon>Dolichospermum</taxon>
    </lineage>
</organism>
<evidence type="ECO:0000313" key="2">
    <source>
        <dbReference type="Proteomes" id="UP000597867"/>
    </source>
</evidence>